<dbReference type="RefSeq" id="WP_322141277.1">
    <property type="nucleotide sequence ID" value="NZ_CP139957.1"/>
</dbReference>
<accession>A0ABZ0U349</accession>
<dbReference type="InterPro" id="IPR002716">
    <property type="entry name" value="PIN_dom"/>
</dbReference>
<dbReference type="SUPFAM" id="SSF88723">
    <property type="entry name" value="PIN domain-like"/>
    <property type="match status" value="1"/>
</dbReference>
<dbReference type="EMBL" id="CP139957">
    <property type="protein sequence ID" value="WPX09512.1"/>
    <property type="molecule type" value="Genomic_DNA"/>
</dbReference>
<name>A0ABZ0U349_9FIRM</name>
<dbReference type="Pfam" id="PF01850">
    <property type="entry name" value="PIN"/>
    <property type="match status" value="1"/>
</dbReference>
<feature type="domain" description="PIN" evidence="1">
    <location>
        <begin position="6"/>
        <end position="110"/>
    </location>
</feature>
<proteinExistence type="predicted"/>
<keyword evidence="3" id="KW-1185">Reference proteome</keyword>
<gene>
    <name evidence="2" type="ORF">SOJ16_000728</name>
</gene>
<evidence type="ECO:0000313" key="3">
    <source>
        <dbReference type="Proteomes" id="UP001322744"/>
    </source>
</evidence>
<evidence type="ECO:0000313" key="2">
    <source>
        <dbReference type="EMBL" id="WPX09512.1"/>
    </source>
</evidence>
<sequence>MKKLKIYLDTSVISHLDQQDNPEYMQITKELWEELKQGKYDVYLSSVVITELSKCKEPKRSRLLEYMSQIEFKRVEINEQVLELARRYVSENIIPSKFFDDALHIAAAKR</sequence>
<dbReference type="InterPro" id="IPR029060">
    <property type="entry name" value="PIN-like_dom_sf"/>
</dbReference>
<protein>
    <submittedName>
        <fullName evidence="2">PIN domain-containing protein</fullName>
    </submittedName>
</protein>
<evidence type="ECO:0000259" key="1">
    <source>
        <dbReference type="Pfam" id="PF01850"/>
    </source>
</evidence>
<dbReference type="Gene3D" id="3.40.50.1010">
    <property type="entry name" value="5'-nuclease"/>
    <property type="match status" value="1"/>
</dbReference>
<dbReference type="Proteomes" id="UP001322744">
    <property type="component" value="Chromosome"/>
</dbReference>
<organism evidence="2 3">
    <name type="scientific">Anaerocellum danielii</name>
    <dbReference type="NCBI Taxonomy" id="1387557"/>
    <lineage>
        <taxon>Bacteria</taxon>
        <taxon>Bacillati</taxon>
        <taxon>Bacillota</taxon>
        <taxon>Bacillota incertae sedis</taxon>
        <taxon>Caldicellulosiruptorales</taxon>
        <taxon>Caldicellulosiruptoraceae</taxon>
        <taxon>Anaerocellum</taxon>
    </lineage>
</organism>
<reference evidence="2 3" key="1">
    <citation type="submission" date="2023-12" db="EMBL/GenBank/DDBJ databases">
        <authorList>
            <person name="Manesh M.J.H."/>
            <person name="Bing R.G."/>
            <person name="Willard D.J."/>
            <person name="Kelly R.M."/>
        </authorList>
    </citation>
    <scope>NUCLEOTIDE SEQUENCE [LARGE SCALE GENOMIC DNA]</scope>
    <source>
        <strain evidence="2 3">DSM 8977</strain>
    </source>
</reference>